<feature type="domain" description="Chalcone isomerase" evidence="2">
    <location>
        <begin position="37"/>
        <end position="173"/>
    </location>
</feature>
<dbReference type="Proteomes" id="UP000228593">
    <property type="component" value="Unassembled WGS sequence"/>
</dbReference>
<protein>
    <recommendedName>
        <fullName evidence="2">Chalcone isomerase domain-containing protein</fullName>
    </recommendedName>
</protein>
<dbReference type="InterPro" id="IPR016087">
    <property type="entry name" value="Chalcone_isomerase"/>
</dbReference>
<dbReference type="RefSeq" id="WP_099917229.1">
    <property type="nucleotide sequence ID" value="NZ_BMHS01000006.1"/>
</dbReference>
<evidence type="ECO:0000313" key="3">
    <source>
        <dbReference type="EMBL" id="PIL38510.1"/>
    </source>
</evidence>
<sequence length="194" mass="20640">MMARRVLALPALLALALAATLAHAAPAHIEQDVPKARLAGSGAFSYFAVNIYSAQLWVGPQGYGSSTPFALDLRYARKLNGKKIAEASAEQMEKIGAGSPGQRQAWLQKMTAIFPDVREGSHITGVFVPSQGTRFYLDGKPMATVIDDDFARAFFGIWLDPKTTAPALRVALLKDAGARGTGPSESEQPMAGPP</sequence>
<keyword evidence="1" id="KW-0732">Signal</keyword>
<evidence type="ECO:0000313" key="4">
    <source>
        <dbReference type="Proteomes" id="UP000228593"/>
    </source>
</evidence>
<gene>
    <name evidence="3" type="ORF">CR103_17470</name>
</gene>
<evidence type="ECO:0000256" key="1">
    <source>
        <dbReference type="SAM" id="SignalP"/>
    </source>
</evidence>
<reference evidence="3 4" key="1">
    <citation type="submission" date="2017-10" db="EMBL/GenBank/DDBJ databases">
        <title>Massilia psychrophilum sp. nov., a novel purple-pigmented bacterium isolated from Tianshan glacier, Xinjiang Municipality, China.</title>
        <authorList>
            <person name="Wang H."/>
        </authorList>
    </citation>
    <scope>NUCLEOTIDE SEQUENCE [LARGE SCALE GENOMIC DNA]</scope>
    <source>
        <strain evidence="3 4">JCM 30813</strain>
    </source>
</reference>
<dbReference type="EMBL" id="PDOB01000034">
    <property type="protein sequence ID" value="PIL38510.1"/>
    <property type="molecule type" value="Genomic_DNA"/>
</dbReference>
<dbReference type="InterPro" id="IPR016088">
    <property type="entry name" value="Chalcone_isomerase_3-sand"/>
</dbReference>
<dbReference type="AlphaFoldDB" id="A0A2G8SXI8"/>
<organism evidence="3 4">
    <name type="scientific">Massilia psychrophila</name>
    <dbReference type="NCBI Taxonomy" id="1603353"/>
    <lineage>
        <taxon>Bacteria</taxon>
        <taxon>Pseudomonadati</taxon>
        <taxon>Pseudomonadota</taxon>
        <taxon>Betaproteobacteria</taxon>
        <taxon>Burkholderiales</taxon>
        <taxon>Oxalobacteraceae</taxon>
        <taxon>Telluria group</taxon>
        <taxon>Massilia</taxon>
    </lineage>
</organism>
<dbReference type="Gene3D" id="3.50.70.10">
    <property type="match status" value="1"/>
</dbReference>
<feature type="chain" id="PRO_5013829493" description="Chalcone isomerase domain-containing protein" evidence="1">
    <location>
        <begin position="25"/>
        <end position="194"/>
    </location>
</feature>
<feature type="signal peptide" evidence="1">
    <location>
        <begin position="1"/>
        <end position="24"/>
    </location>
</feature>
<comment type="caution">
    <text evidence="3">The sequence shown here is derived from an EMBL/GenBank/DDBJ whole genome shotgun (WGS) entry which is preliminary data.</text>
</comment>
<dbReference type="OrthoDB" id="8527419at2"/>
<name>A0A2G8SXI8_9BURK</name>
<dbReference type="Pfam" id="PF16036">
    <property type="entry name" value="Chalcone_3"/>
    <property type="match status" value="1"/>
</dbReference>
<keyword evidence="4" id="KW-1185">Reference proteome</keyword>
<evidence type="ECO:0000259" key="2">
    <source>
        <dbReference type="Pfam" id="PF16036"/>
    </source>
</evidence>
<accession>A0A2G8SXI8</accession>
<proteinExistence type="predicted"/>